<keyword evidence="3 10" id="KW-0436">Ligase</keyword>
<dbReference type="Gene3D" id="3.40.50.620">
    <property type="entry name" value="HUPs"/>
    <property type="match status" value="1"/>
</dbReference>
<name>A0A2N2EA27_9BACT</name>
<evidence type="ECO:0000256" key="4">
    <source>
        <dbReference type="ARBA" id="ARBA00022741"/>
    </source>
</evidence>
<evidence type="ECO:0000313" key="11">
    <source>
        <dbReference type="EMBL" id="PKM91603.1"/>
    </source>
</evidence>
<dbReference type="InterPro" id="IPR014729">
    <property type="entry name" value="Rossmann-like_a/b/a_fold"/>
</dbReference>
<sequence length="332" mass="37812">MRKTILTGDRPTGQLHIGHLFGSLLNRVKFQEEYETYIMIADVQALTDNFNNPQKVRDNVLEVAMDNLAVGIDPQKATIFIQSLIPEIAELTVFYSNLVTISKLQRNPTVKQEIEQKKELFKDSVTFGFLGYPVSQAADITAFDADLVPVGEDQLPMIEQTKDIVRKFNKIYGQTLKEPEALVGGFGRVKGLDGNSKMGKSLNNAIYLADSPEIIENKIRKALTDPDKIKLDDKGNPDVCTVFYYHQMFSGGNLKNIKNECQSGERGCIQCKRELSENIIRFLEPIQKKRKYYQDHPELVDEILKRGTEKAREKSRQVLQRVKKGMKLDYFS</sequence>
<evidence type="ECO:0000256" key="8">
    <source>
        <dbReference type="ARBA" id="ARBA00049929"/>
    </source>
</evidence>
<dbReference type="FunFam" id="1.10.240.10:FF:000005">
    <property type="entry name" value="Tryptophan--tRNA ligase"/>
    <property type="match status" value="1"/>
</dbReference>
<comment type="catalytic activity">
    <reaction evidence="8">
        <text>tRNA(Trp) + L-tryptophan + ATP = L-tryptophyl-tRNA(Trp) + AMP + diphosphate + H(+)</text>
        <dbReference type="Rhea" id="RHEA:24080"/>
        <dbReference type="Rhea" id="RHEA-COMP:9671"/>
        <dbReference type="Rhea" id="RHEA-COMP:9705"/>
        <dbReference type="ChEBI" id="CHEBI:15378"/>
        <dbReference type="ChEBI" id="CHEBI:30616"/>
        <dbReference type="ChEBI" id="CHEBI:33019"/>
        <dbReference type="ChEBI" id="CHEBI:57912"/>
        <dbReference type="ChEBI" id="CHEBI:78442"/>
        <dbReference type="ChEBI" id="CHEBI:78535"/>
        <dbReference type="ChEBI" id="CHEBI:456215"/>
        <dbReference type="EC" id="6.1.1.2"/>
    </reaction>
</comment>
<dbReference type="CDD" id="cd00806">
    <property type="entry name" value="TrpRS_core"/>
    <property type="match status" value="1"/>
</dbReference>
<keyword evidence="6 10" id="KW-0648">Protein biosynthesis</keyword>
<comment type="caution">
    <text evidence="11">The sequence shown here is derived from an EMBL/GenBank/DDBJ whole genome shotgun (WGS) entry which is preliminary data.</text>
</comment>
<evidence type="ECO:0000256" key="3">
    <source>
        <dbReference type="ARBA" id="ARBA00022598"/>
    </source>
</evidence>
<dbReference type="InterPro" id="IPR050203">
    <property type="entry name" value="Trp-tRNA_synthetase"/>
</dbReference>
<dbReference type="PRINTS" id="PR01039">
    <property type="entry name" value="TRNASYNTHTRP"/>
</dbReference>
<dbReference type="Gene3D" id="1.10.240.10">
    <property type="entry name" value="Tyrosyl-Transfer RNA Synthetase"/>
    <property type="match status" value="1"/>
</dbReference>
<dbReference type="GO" id="GO:0005829">
    <property type="term" value="C:cytosol"/>
    <property type="evidence" value="ECO:0007669"/>
    <property type="project" value="TreeGrafter"/>
</dbReference>
<dbReference type="FunFam" id="3.40.50.620:FF:000094">
    <property type="entry name" value="Tryptophan--tRNA ligase"/>
    <property type="match status" value="1"/>
</dbReference>
<protein>
    <recommendedName>
        <fullName evidence="2 9">Tryptophan--tRNA ligase</fullName>
        <ecNumber evidence="2 9">6.1.1.2</ecNumber>
    </recommendedName>
</protein>
<organism evidence="11 12">
    <name type="scientific">Candidatus Falkowbacteria bacterium HGW-Falkowbacteria-1</name>
    <dbReference type="NCBI Taxonomy" id="2013768"/>
    <lineage>
        <taxon>Bacteria</taxon>
        <taxon>Candidatus Falkowiibacteriota</taxon>
    </lineage>
</organism>
<evidence type="ECO:0000313" key="12">
    <source>
        <dbReference type="Proteomes" id="UP000233517"/>
    </source>
</evidence>
<dbReference type="GO" id="GO:0005524">
    <property type="term" value="F:ATP binding"/>
    <property type="evidence" value="ECO:0007669"/>
    <property type="project" value="UniProtKB-KW"/>
</dbReference>
<evidence type="ECO:0000256" key="9">
    <source>
        <dbReference type="NCBIfam" id="TIGR00233"/>
    </source>
</evidence>
<evidence type="ECO:0000256" key="1">
    <source>
        <dbReference type="ARBA" id="ARBA00005594"/>
    </source>
</evidence>
<keyword evidence="7 10" id="KW-0030">Aminoacyl-tRNA synthetase</keyword>
<proteinExistence type="inferred from homology"/>
<dbReference type="EMBL" id="PHAI01000001">
    <property type="protein sequence ID" value="PKM91603.1"/>
    <property type="molecule type" value="Genomic_DNA"/>
</dbReference>
<reference evidence="11 12" key="1">
    <citation type="journal article" date="2017" name="ISME J.">
        <title>Potential for microbial H2 and metal transformations associated with novel bacteria and archaea in deep terrestrial subsurface sediments.</title>
        <authorList>
            <person name="Hernsdorf A.W."/>
            <person name="Amano Y."/>
            <person name="Miyakawa K."/>
            <person name="Ise K."/>
            <person name="Suzuki Y."/>
            <person name="Anantharaman K."/>
            <person name="Probst A."/>
            <person name="Burstein D."/>
            <person name="Thomas B.C."/>
            <person name="Banfield J.F."/>
        </authorList>
    </citation>
    <scope>NUCLEOTIDE SEQUENCE [LARGE SCALE GENOMIC DNA]</scope>
    <source>
        <strain evidence="11">HGW-Falkowbacteria-1</strain>
    </source>
</reference>
<dbReference type="PANTHER" id="PTHR43766">
    <property type="entry name" value="TRYPTOPHAN--TRNA LIGASE, MITOCHONDRIAL"/>
    <property type="match status" value="1"/>
</dbReference>
<evidence type="ECO:0000256" key="2">
    <source>
        <dbReference type="ARBA" id="ARBA00013161"/>
    </source>
</evidence>
<dbReference type="EC" id="6.1.1.2" evidence="2 9"/>
<dbReference type="PANTHER" id="PTHR43766:SF1">
    <property type="entry name" value="TRYPTOPHAN--TRNA LIGASE, MITOCHONDRIAL"/>
    <property type="match status" value="1"/>
</dbReference>
<dbReference type="InterPro" id="IPR001412">
    <property type="entry name" value="aa-tRNA-synth_I_CS"/>
</dbReference>
<evidence type="ECO:0000256" key="5">
    <source>
        <dbReference type="ARBA" id="ARBA00022840"/>
    </source>
</evidence>
<dbReference type="GO" id="GO:0004830">
    <property type="term" value="F:tryptophan-tRNA ligase activity"/>
    <property type="evidence" value="ECO:0007669"/>
    <property type="project" value="UniProtKB-UniRule"/>
</dbReference>
<dbReference type="PROSITE" id="PS00178">
    <property type="entry name" value="AA_TRNA_LIGASE_I"/>
    <property type="match status" value="1"/>
</dbReference>
<comment type="similarity">
    <text evidence="1 10">Belongs to the class-I aminoacyl-tRNA synthetase family.</text>
</comment>
<evidence type="ECO:0000256" key="6">
    <source>
        <dbReference type="ARBA" id="ARBA00022917"/>
    </source>
</evidence>
<dbReference type="InterPro" id="IPR002306">
    <property type="entry name" value="Trp-tRNA-ligase"/>
</dbReference>
<dbReference type="NCBIfam" id="TIGR00233">
    <property type="entry name" value="trpS"/>
    <property type="match status" value="1"/>
</dbReference>
<dbReference type="Proteomes" id="UP000233517">
    <property type="component" value="Unassembled WGS sequence"/>
</dbReference>
<evidence type="ECO:0000256" key="10">
    <source>
        <dbReference type="RuleBase" id="RU363036"/>
    </source>
</evidence>
<dbReference type="SUPFAM" id="SSF52374">
    <property type="entry name" value="Nucleotidylyl transferase"/>
    <property type="match status" value="1"/>
</dbReference>
<keyword evidence="4 10" id="KW-0547">Nucleotide-binding</keyword>
<gene>
    <name evidence="11" type="primary">trpS</name>
    <name evidence="11" type="ORF">CVU82_00095</name>
</gene>
<evidence type="ECO:0000256" key="7">
    <source>
        <dbReference type="ARBA" id="ARBA00023146"/>
    </source>
</evidence>
<dbReference type="InterPro" id="IPR002305">
    <property type="entry name" value="aa-tRNA-synth_Ic"/>
</dbReference>
<dbReference type="GO" id="GO:0006436">
    <property type="term" value="P:tryptophanyl-tRNA aminoacylation"/>
    <property type="evidence" value="ECO:0007669"/>
    <property type="project" value="UniProtKB-UniRule"/>
</dbReference>
<keyword evidence="5 10" id="KW-0067">ATP-binding</keyword>
<dbReference type="Pfam" id="PF00579">
    <property type="entry name" value="tRNA-synt_1b"/>
    <property type="match status" value="1"/>
</dbReference>
<dbReference type="AlphaFoldDB" id="A0A2N2EA27"/>
<accession>A0A2N2EA27</accession>